<dbReference type="InterPro" id="IPR015797">
    <property type="entry name" value="NUDIX_hydrolase-like_dom_sf"/>
</dbReference>
<evidence type="ECO:0000313" key="4">
    <source>
        <dbReference type="EMBL" id="KXS21827.1"/>
    </source>
</evidence>
<dbReference type="EMBL" id="KQ965732">
    <property type="protein sequence ID" value="KXS21827.1"/>
    <property type="molecule type" value="Genomic_DNA"/>
</dbReference>
<dbReference type="OMA" id="NTYFEWV"/>
<evidence type="ECO:0000256" key="1">
    <source>
        <dbReference type="ARBA" id="ARBA00007251"/>
    </source>
</evidence>
<evidence type="ECO:0000313" key="5">
    <source>
        <dbReference type="Proteomes" id="UP000070544"/>
    </source>
</evidence>
<dbReference type="SUPFAM" id="SSF55811">
    <property type="entry name" value="Nudix"/>
    <property type="match status" value="1"/>
</dbReference>
<sequence length="549" mass="60312">MDQMERAPRRVITAFIVARFPSSPKGGEASRVLLLRRSDKVNTFQGYWAGVSGSLEKTDPDALFRAKTEIKEETGLVADVDIELIRAGKPLHVDGGTKHPNKTFEVTPFLFRLKNTKADIQIDWEHTEFRWIAPADILSFTTVPKLPETLARVYLPRSIHEGLEELKADRSLGAREMSLRALDILRGSLTDPTFYLFRKFAPLTPRGVYLTLLNAAYHLSAVRPSMSASIRAALGRVLSSLRQTVDQVERELESDPDRDATSNAVAVNRIKDALVNFVADTHQDIATSQERLNDHAASAVHAQQHTRWELRLLTVSSSSTVLAVVEEIAQRLNRDSDQTAGSSTRLHVHVLESRPLCEGSTSFVPQLASRLSQSSPNFPIHFHVHTDASVLSLLLTTPIDFILIGADRLDPSTGDAVNKTGSAVAAGCARLAKGLGVPAPKVVVVTDSSKIAAAEGDGGMERKASEELFDAYAGKHHPSTGAGANDPVTVTVDYDNVYFERVPAEWIDTVVTEEGVFEREERGSGEIALQMVARVWERRRTVLGVFDDL</sequence>
<dbReference type="PROSITE" id="PS51462">
    <property type="entry name" value="NUDIX"/>
    <property type="match status" value="1"/>
</dbReference>
<keyword evidence="5" id="KW-1185">Reference proteome</keyword>
<keyword evidence="4" id="KW-0808">Transferase</keyword>
<dbReference type="OrthoDB" id="206213at2759"/>
<name>A0A139AYN7_GONPJ</name>
<dbReference type="GO" id="GO:0016740">
    <property type="term" value="F:transferase activity"/>
    <property type="evidence" value="ECO:0007669"/>
    <property type="project" value="UniProtKB-KW"/>
</dbReference>
<dbReference type="Gene3D" id="3.90.79.10">
    <property type="entry name" value="Nucleoside Triphosphate Pyrophosphohydrolase"/>
    <property type="match status" value="1"/>
</dbReference>
<dbReference type="Gene3D" id="3.40.50.10470">
    <property type="entry name" value="Translation initiation factor eif-2b, domain 2"/>
    <property type="match status" value="1"/>
</dbReference>
<dbReference type="AlphaFoldDB" id="A0A139AYN7"/>
<dbReference type="InterPro" id="IPR037171">
    <property type="entry name" value="NagB/RpiA_transferase-like"/>
</dbReference>
<dbReference type="InterPro" id="IPR000086">
    <property type="entry name" value="NUDIX_hydrolase_dom"/>
</dbReference>
<comment type="similarity">
    <text evidence="1 2">Belongs to the eIF-2B alpha/beta/delta subunits family.</text>
</comment>
<dbReference type="PANTHER" id="PTHR43475">
    <property type="entry name" value="METHYLTHIORIBOSE-1-PHOSPHATE ISOMERASE"/>
    <property type="match status" value="1"/>
</dbReference>
<dbReference type="InterPro" id="IPR000649">
    <property type="entry name" value="IF-2B-related"/>
</dbReference>
<evidence type="ECO:0000256" key="2">
    <source>
        <dbReference type="RuleBase" id="RU003814"/>
    </source>
</evidence>
<feature type="domain" description="Nudix hydrolase" evidence="3">
    <location>
        <begin position="7"/>
        <end position="154"/>
    </location>
</feature>
<reference evidence="4 5" key="1">
    <citation type="journal article" date="2015" name="Genome Biol. Evol.">
        <title>Phylogenomic analyses indicate that early fungi evolved digesting cell walls of algal ancestors of land plants.</title>
        <authorList>
            <person name="Chang Y."/>
            <person name="Wang S."/>
            <person name="Sekimoto S."/>
            <person name="Aerts A.L."/>
            <person name="Choi C."/>
            <person name="Clum A."/>
            <person name="LaButti K.M."/>
            <person name="Lindquist E.A."/>
            <person name="Yee Ngan C."/>
            <person name="Ohm R.A."/>
            <person name="Salamov A.A."/>
            <person name="Grigoriev I.V."/>
            <person name="Spatafora J.W."/>
            <person name="Berbee M.L."/>
        </authorList>
    </citation>
    <scope>NUCLEOTIDE SEQUENCE [LARGE SCALE GENOMIC DNA]</scope>
    <source>
        <strain evidence="4 5">JEL478</strain>
    </source>
</reference>
<dbReference type="Proteomes" id="UP000070544">
    <property type="component" value="Unassembled WGS sequence"/>
</dbReference>
<dbReference type="GO" id="GO:0046523">
    <property type="term" value="F:S-methyl-5-thioribose-1-phosphate isomerase activity"/>
    <property type="evidence" value="ECO:0007669"/>
    <property type="project" value="TreeGrafter"/>
</dbReference>
<accession>A0A139AYN7</accession>
<dbReference type="PANTHER" id="PTHR43475:SF3">
    <property type="entry name" value="TRANSLATION INITIATION FACTOR EIF-2B SUBUNIT FAMILY PROTEIN (AFU_ORTHOLOGUE AFUA_2G14290)"/>
    <property type="match status" value="1"/>
</dbReference>
<dbReference type="GO" id="GO:0019509">
    <property type="term" value="P:L-methionine salvage from methylthioadenosine"/>
    <property type="evidence" value="ECO:0007669"/>
    <property type="project" value="TreeGrafter"/>
</dbReference>
<dbReference type="Pfam" id="PF00293">
    <property type="entry name" value="NUDIX"/>
    <property type="match status" value="1"/>
</dbReference>
<organism evidence="4 5">
    <name type="scientific">Gonapodya prolifera (strain JEL478)</name>
    <name type="common">Monoblepharis prolifera</name>
    <dbReference type="NCBI Taxonomy" id="1344416"/>
    <lineage>
        <taxon>Eukaryota</taxon>
        <taxon>Fungi</taxon>
        <taxon>Fungi incertae sedis</taxon>
        <taxon>Chytridiomycota</taxon>
        <taxon>Chytridiomycota incertae sedis</taxon>
        <taxon>Monoblepharidomycetes</taxon>
        <taxon>Monoblepharidales</taxon>
        <taxon>Gonapodyaceae</taxon>
        <taxon>Gonapodya</taxon>
    </lineage>
</organism>
<dbReference type="SUPFAM" id="SSF100950">
    <property type="entry name" value="NagB/RpiA/CoA transferase-like"/>
    <property type="match status" value="1"/>
</dbReference>
<dbReference type="Pfam" id="PF01008">
    <property type="entry name" value="IF-2B"/>
    <property type="match status" value="1"/>
</dbReference>
<proteinExistence type="inferred from homology"/>
<dbReference type="STRING" id="1344416.A0A139AYN7"/>
<protein>
    <submittedName>
        <fullName evidence="4">Nagb/rpia/CoA transferase-like protein</fullName>
    </submittedName>
</protein>
<evidence type="ECO:0000259" key="3">
    <source>
        <dbReference type="PROSITE" id="PS51462"/>
    </source>
</evidence>
<gene>
    <name evidence="4" type="ORF">M427DRAFT_51202</name>
</gene>
<dbReference type="InterPro" id="IPR042529">
    <property type="entry name" value="IF_2B-like_C"/>
</dbReference>